<dbReference type="SMART" id="SM00367">
    <property type="entry name" value="LRR_CC"/>
    <property type="match status" value="7"/>
</dbReference>
<dbReference type="GO" id="GO:0019005">
    <property type="term" value="C:SCF ubiquitin ligase complex"/>
    <property type="evidence" value="ECO:0007669"/>
    <property type="project" value="TreeGrafter"/>
</dbReference>
<feature type="region of interest" description="Disordered" evidence="1">
    <location>
        <begin position="1"/>
        <end position="43"/>
    </location>
</feature>
<feature type="compositionally biased region" description="Basic and acidic residues" evidence="1">
    <location>
        <begin position="754"/>
        <end position="774"/>
    </location>
</feature>
<dbReference type="PANTHER" id="PTHR13318">
    <property type="entry name" value="PARTNER OF PAIRED, ISOFORM B-RELATED"/>
    <property type="match status" value="1"/>
</dbReference>
<feature type="compositionally biased region" description="Pro residues" evidence="1">
    <location>
        <begin position="190"/>
        <end position="201"/>
    </location>
</feature>
<name>A0A9W8K2P6_9AGAR</name>
<dbReference type="AlphaFoldDB" id="A0A9W8K2P6"/>
<feature type="region of interest" description="Disordered" evidence="1">
    <location>
        <begin position="920"/>
        <end position="987"/>
    </location>
</feature>
<comment type="caution">
    <text evidence="2">The sequence shown here is derived from an EMBL/GenBank/DDBJ whole genome shotgun (WGS) entry which is preliminary data.</text>
</comment>
<evidence type="ECO:0008006" key="4">
    <source>
        <dbReference type="Google" id="ProtNLM"/>
    </source>
</evidence>
<accession>A0A9W8K2P6</accession>
<dbReference type="SUPFAM" id="SSF52047">
    <property type="entry name" value="RNI-like"/>
    <property type="match status" value="1"/>
</dbReference>
<protein>
    <recommendedName>
        <fullName evidence="4">RNI-like protein</fullName>
    </recommendedName>
</protein>
<evidence type="ECO:0000256" key="1">
    <source>
        <dbReference type="SAM" id="MobiDB-lite"/>
    </source>
</evidence>
<proteinExistence type="predicted"/>
<feature type="region of interest" description="Disordered" evidence="1">
    <location>
        <begin position="111"/>
        <end position="134"/>
    </location>
</feature>
<sequence length="987" mass="108150">MRPQPACIPHTMASHDGLPTSGELVGNEPHTQSAAVKGKERTMPMPIRASTILHDLFDASPPSIASPSSSSYRAFECSSSSMTAFSPSSAFSSPDFSSRYRQCNFSVESMEQLETPDGDTSSLSAFSGKGKQKESYPILPPLSFSVMELHYDQIDPSTPGPSSYGTLYSPPPKSDSSPPTSVSPDRHIAIPPPSRSPPSPEASPRVTLPSIPRFRSLSNLSHQLTPSLASVSSAIASQATFGPSSRVPSNLSRHLSLEKQDNNNTDLPLIESARKTPEPSAAISRSDLQIIEREPASPLAWYTASKPAASSAPTAHESFPRVWLKTKTRSQSSPYPISALDFVPIASTDVFQSLPIVIPNYFDLILPKELRLYILRALVDLHEHEYQRSVRDGRLTMAKAISSKGRWVGRDKGVRELFKLSRVSKGWQSLVFDGELWAHLDLHSFPGLPPAIIVRIVQSAGTFIRTLNFAGHVHLQPENMTSMANGLCMTVPQLSPLSYTQLTTINLQGCIGLTTRVLHHLLVRSKCLKTLCVKGLGAVTNTTCDIISNFCPNIVSLNMSRCSNMDAEGVRSLAVAALLRREHLQLKELRVSGLKHVTDKTMRALGRAAPYLEVLDLSYSRQLHNSALDEFVACDEFMDSTDPSVETVIVSARDLGRETSDTVAPRFKRRVTRLRHLNISFCILLTDNACANLALSVPKLEFFEMAGIGPDLRDAGLVRLLEQTPYIRRLDLEDASEITDAVISTITPYVDKDGSNDDASRISEADSSIKKNSVDNKQPGHVLQHLNISHATNLTDAALLGLVRNCTKLTVLETDNTRMGANVLKEFVRLSRQRKALNAKIVAIDCRGISESLVKELSPSIRPRLGWRSYEARKLHYLDKRDDVEEELKAGHSQDECDETRVVLKTFYSWQTVDAVKAVKEKRKKANRRTASESSTASATDAEAGGAGRSTRWWSPGGRRSSGRGGGSGRGSPPILPDLTNDGCRTM</sequence>
<dbReference type="InterPro" id="IPR032675">
    <property type="entry name" value="LRR_dom_sf"/>
</dbReference>
<dbReference type="SUPFAM" id="SSF81383">
    <property type="entry name" value="F-box domain"/>
    <property type="match status" value="1"/>
</dbReference>
<reference evidence="2" key="1">
    <citation type="submission" date="2022-07" db="EMBL/GenBank/DDBJ databases">
        <title>Genome Sequence of Agrocybe chaxingu.</title>
        <authorList>
            <person name="Buettner E."/>
        </authorList>
    </citation>
    <scope>NUCLEOTIDE SEQUENCE</scope>
    <source>
        <strain evidence="2">MP-N11</strain>
    </source>
</reference>
<feature type="compositionally biased region" description="Low complexity" evidence="1">
    <location>
        <begin position="174"/>
        <end position="183"/>
    </location>
</feature>
<dbReference type="Gene3D" id="3.80.10.10">
    <property type="entry name" value="Ribonuclease Inhibitor"/>
    <property type="match status" value="3"/>
</dbReference>
<feature type="compositionally biased region" description="Low complexity" evidence="1">
    <location>
        <begin position="932"/>
        <end position="959"/>
    </location>
</feature>
<keyword evidence="3" id="KW-1185">Reference proteome</keyword>
<dbReference type="InterPro" id="IPR006553">
    <property type="entry name" value="Leu-rich_rpt_Cys-con_subtyp"/>
</dbReference>
<dbReference type="GO" id="GO:0031146">
    <property type="term" value="P:SCF-dependent proteasomal ubiquitin-dependent protein catabolic process"/>
    <property type="evidence" value="ECO:0007669"/>
    <property type="project" value="TreeGrafter"/>
</dbReference>
<dbReference type="OrthoDB" id="550575at2759"/>
<dbReference type="EMBL" id="JANKHO010000375">
    <property type="protein sequence ID" value="KAJ3510745.1"/>
    <property type="molecule type" value="Genomic_DNA"/>
</dbReference>
<dbReference type="Proteomes" id="UP001148786">
    <property type="component" value="Unassembled WGS sequence"/>
</dbReference>
<evidence type="ECO:0000313" key="2">
    <source>
        <dbReference type="EMBL" id="KAJ3510745.1"/>
    </source>
</evidence>
<organism evidence="2 3">
    <name type="scientific">Agrocybe chaxingu</name>
    <dbReference type="NCBI Taxonomy" id="84603"/>
    <lineage>
        <taxon>Eukaryota</taxon>
        <taxon>Fungi</taxon>
        <taxon>Dikarya</taxon>
        <taxon>Basidiomycota</taxon>
        <taxon>Agaricomycotina</taxon>
        <taxon>Agaricomycetes</taxon>
        <taxon>Agaricomycetidae</taxon>
        <taxon>Agaricales</taxon>
        <taxon>Agaricineae</taxon>
        <taxon>Strophariaceae</taxon>
        <taxon>Agrocybe</taxon>
    </lineage>
</organism>
<gene>
    <name evidence="2" type="ORF">NLJ89_g4501</name>
</gene>
<feature type="region of interest" description="Disordered" evidence="1">
    <location>
        <begin position="153"/>
        <end position="208"/>
    </location>
</feature>
<feature type="region of interest" description="Disordered" evidence="1">
    <location>
        <begin position="754"/>
        <end position="776"/>
    </location>
</feature>
<evidence type="ECO:0000313" key="3">
    <source>
        <dbReference type="Proteomes" id="UP001148786"/>
    </source>
</evidence>
<dbReference type="InterPro" id="IPR036047">
    <property type="entry name" value="F-box-like_dom_sf"/>
</dbReference>